<keyword evidence="2" id="KW-1185">Reference proteome</keyword>
<dbReference type="RefSeq" id="WP_189086822.1">
    <property type="nucleotide sequence ID" value="NZ_BMPB01000007.1"/>
</dbReference>
<evidence type="ECO:0000313" key="2">
    <source>
        <dbReference type="Proteomes" id="UP000533637"/>
    </source>
</evidence>
<proteinExistence type="predicted"/>
<organism evidence="1 2">
    <name type="scientific">Parabacteroides faecis</name>
    <dbReference type="NCBI Taxonomy" id="1217282"/>
    <lineage>
        <taxon>Bacteria</taxon>
        <taxon>Pseudomonadati</taxon>
        <taxon>Bacteroidota</taxon>
        <taxon>Bacteroidia</taxon>
        <taxon>Bacteroidales</taxon>
        <taxon>Tannerellaceae</taxon>
        <taxon>Parabacteroides</taxon>
    </lineage>
</organism>
<accession>A0ABR6KRJ7</accession>
<evidence type="ECO:0000313" key="1">
    <source>
        <dbReference type="EMBL" id="MBB4623413.1"/>
    </source>
</evidence>
<sequence>MMITKSFAIFVTEKISDLLIVVKEDGFNGKEARGIFNQMKRTLLN</sequence>
<dbReference type="EMBL" id="JACHOC010000006">
    <property type="protein sequence ID" value="MBB4623413.1"/>
    <property type="molecule type" value="Genomic_DNA"/>
</dbReference>
<comment type="caution">
    <text evidence="1">The sequence shown here is derived from an EMBL/GenBank/DDBJ whole genome shotgun (WGS) entry which is preliminary data.</text>
</comment>
<reference evidence="1 2" key="1">
    <citation type="submission" date="2020-08" db="EMBL/GenBank/DDBJ databases">
        <title>Genomic Encyclopedia of Type Strains, Phase IV (KMG-IV): sequencing the most valuable type-strain genomes for metagenomic binning, comparative biology and taxonomic classification.</title>
        <authorList>
            <person name="Goeker M."/>
        </authorList>
    </citation>
    <scope>NUCLEOTIDE SEQUENCE [LARGE SCALE GENOMIC DNA]</scope>
    <source>
        <strain evidence="1 2">DSM 102983</strain>
    </source>
</reference>
<protein>
    <submittedName>
        <fullName evidence="1">Uncharacterized protein</fullName>
    </submittedName>
</protein>
<dbReference type="Proteomes" id="UP000533637">
    <property type="component" value="Unassembled WGS sequence"/>
</dbReference>
<gene>
    <name evidence="1" type="ORF">GGQ57_003325</name>
</gene>
<name>A0ABR6KRJ7_9BACT</name>